<sequence>MDQHVFIRLADLFRKEGWLEDTRNMFIEEHMKTEDSEIQCACGRRPMVLLMARTSKNCGRWFLRCPARVKKVEKATSVAHPTRVRHIRVDTCSDRSTDLCLPNETHFDWASVDTYSDSSTDLCRPGEEHFDWTLSNWETIGRMTPIEAPQWSQIFEAQGVCPTFALAKANHCGHVKSSLKLMNTRCTVTQIVDFMKDMELNERHLHIQTISHRETFISIHSNFTS</sequence>
<comment type="caution">
    <text evidence="1">The sequence shown here is derived from an EMBL/GenBank/DDBJ whole genome shotgun (WGS) entry which is preliminary data.</text>
</comment>
<name>A0AAV9FCL1_ACOCL</name>
<protein>
    <submittedName>
        <fullName evidence="1">Uncharacterized protein</fullName>
    </submittedName>
</protein>
<reference evidence="1" key="1">
    <citation type="journal article" date="2023" name="Nat. Commun.">
        <title>Diploid and tetraploid genomes of Acorus and the evolution of monocots.</title>
        <authorList>
            <person name="Ma L."/>
            <person name="Liu K.W."/>
            <person name="Li Z."/>
            <person name="Hsiao Y.Y."/>
            <person name="Qi Y."/>
            <person name="Fu T."/>
            <person name="Tang G.D."/>
            <person name="Zhang D."/>
            <person name="Sun W.H."/>
            <person name="Liu D.K."/>
            <person name="Li Y."/>
            <person name="Chen G.Z."/>
            <person name="Liu X.D."/>
            <person name="Liao X.Y."/>
            <person name="Jiang Y.T."/>
            <person name="Yu X."/>
            <person name="Hao Y."/>
            <person name="Huang J."/>
            <person name="Zhao X.W."/>
            <person name="Ke S."/>
            <person name="Chen Y.Y."/>
            <person name="Wu W.L."/>
            <person name="Hsu J.L."/>
            <person name="Lin Y.F."/>
            <person name="Huang M.D."/>
            <person name="Li C.Y."/>
            <person name="Huang L."/>
            <person name="Wang Z.W."/>
            <person name="Zhao X."/>
            <person name="Zhong W.Y."/>
            <person name="Peng D.H."/>
            <person name="Ahmad S."/>
            <person name="Lan S."/>
            <person name="Zhang J.S."/>
            <person name="Tsai W.C."/>
            <person name="Van de Peer Y."/>
            <person name="Liu Z.J."/>
        </authorList>
    </citation>
    <scope>NUCLEOTIDE SEQUENCE</scope>
    <source>
        <strain evidence="1">CP</strain>
    </source>
</reference>
<proteinExistence type="predicted"/>
<evidence type="ECO:0000313" key="2">
    <source>
        <dbReference type="Proteomes" id="UP001180020"/>
    </source>
</evidence>
<dbReference type="EMBL" id="JAUJYO010000002">
    <property type="protein sequence ID" value="KAK1323650.1"/>
    <property type="molecule type" value="Genomic_DNA"/>
</dbReference>
<dbReference type="Proteomes" id="UP001180020">
    <property type="component" value="Unassembled WGS sequence"/>
</dbReference>
<evidence type="ECO:0000313" key="1">
    <source>
        <dbReference type="EMBL" id="KAK1323650.1"/>
    </source>
</evidence>
<dbReference type="AlphaFoldDB" id="A0AAV9FCL1"/>
<reference evidence="1" key="2">
    <citation type="submission" date="2023-06" db="EMBL/GenBank/DDBJ databases">
        <authorList>
            <person name="Ma L."/>
            <person name="Liu K.-W."/>
            <person name="Li Z."/>
            <person name="Hsiao Y.-Y."/>
            <person name="Qi Y."/>
            <person name="Fu T."/>
            <person name="Tang G."/>
            <person name="Zhang D."/>
            <person name="Sun W.-H."/>
            <person name="Liu D.-K."/>
            <person name="Li Y."/>
            <person name="Chen G.-Z."/>
            <person name="Liu X.-D."/>
            <person name="Liao X.-Y."/>
            <person name="Jiang Y.-T."/>
            <person name="Yu X."/>
            <person name="Hao Y."/>
            <person name="Huang J."/>
            <person name="Zhao X.-W."/>
            <person name="Ke S."/>
            <person name="Chen Y.-Y."/>
            <person name="Wu W.-L."/>
            <person name="Hsu J.-L."/>
            <person name="Lin Y.-F."/>
            <person name="Huang M.-D."/>
            <person name="Li C.-Y."/>
            <person name="Huang L."/>
            <person name="Wang Z.-W."/>
            <person name="Zhao X."/>
            <person name="Zhong W.-Y."/>
            <person name="Peng D.-H."/>
            <person name="Ahmad S."/>
            <person name="Lan S."/>
            <person name="Zhang J.-S."/>
            <person name="Tsai W.-C."/>
            <person name="Van De Peer Y."/>
            <person name="Liu Z.-J."/>
        </authorList>
    </citation>
    <scope>NUCLEOTIDE SEQUENCE</scope>
    <source>
        <strain evidence="1">CP</strain>
        <tissue evidence="1">Leaves</tissue>
    </source>
</reference>
<accession>A0AAV9FCL1</accession>
<gene>
    <name evidence="1" type="ORF">QJS10_CPA02g00936</name>
</gene>
<organism evidence="1 2">
    <name type="scientific">Acorus calamus</name>
    <name type="common">Sweet flag</name>
    <dbReference type="NCBI Taxonomy" id="4465"/>
    <lineage>
        <taxon>Eukaryota</taxon>
        <taxon>Viridiplantae</taxon>
        <taxon>Streptophyta</taxon>
        <taxon>Embryophyta</taxon>
        <taxon>Tracheophyta</taxon>
        <taxon>Spermatophyta</taxon>
        <taxon>Magnoliopsida</taxon>
        <taxon>Liliopsida</taxon>
        <taxon>Acoraceae</taxon>
        <taxon>Acorus</taxon>
    </lineage>
</organism>
<keyword evidence="2" id="KW-1185">Reference proteome</keyword>